<evidence type="ECO:0000256" key="3">
    <source>
        <dbReference type="ARBA" id="ARBA00022475"/>
    </source>
</evidence>
<keyword evidence="9" id="KW-0408">Iron</keyword>
<dbReference type="OrthoDB" id="4759734at2"/>
<comment type="subcellular location">
    <subcellularLocation>
        <location evidence="1">Cell inner membrane</location>
        <topology evidence="1">Multi-pass membrane protein</topology>
    </subcellularLocation>
</comment>
<accession>A6GGW5</accession>
<gene>
    <name evidence="14" type="ORF">PPSIR1_24544</name>
</gene>
<organism evidence="14 15">
    <name type="scientific">Plesiocystis pacifica SIR-1</name>
    <dbReference type="NCBI Taxonomy" id="391625"/>
    <lineage>
        <taxon>Bacteria</taxon>
        <taxon>Pseudomonadati</taxon>
        <taxon>Myxococcota</taxon>
        <taxon>Polyangia</taxon>
        <taxon>Nannocystales</taxon>
        <taxon>Nannocystaceae</taxon>
        <taxon>Plesiocystis</taxon>
    </lineage>
</organism>
<evidence type="ECO:0000313" key="15">
    <source>
        <dbReference type="Proteomes" id="UP000005801"/>
    </source>
</evidence>
<dbReference type="GO" id="GO:0006629">
    <property type="term" value="P:lipid metabolic process"/>
    <property type="evidence" value="ECO:0007669"/>
    <property type="project" value="InterPro"/>
</dbReference>
<keyword evidence="5 12" id="KW-0812">Transmembrane</keyword>
<evidence type="ECO:0000256" key="4">
    <source>
        <dbReference type="ARBA" id="ARBA00022519"/>
    </source>
</evidence>
<evidence type="ECO:0000256" key="12">
    <source>
        <dbReference type="SAM" id="Phobius"/>
    </source>
</evidence>
<keyword evidence="15" id="KW-1185">Reference proteome</keyword>
<dbReference type="Proteomes" id="UP000005801">
    <property type="component" value="Unassembled WGS sequence"/>
</dbReference>
<feature type="domain" description="Fatty acid desaturase" evidence="13">
    <location>
        <begin position="106"/>
        <end position="324"/>
    </location>
</feature>
<dbReference type="RefSeq" id="WP_006975953.1">
    <property type="nucleotide sequence ID" value="NZ_ABCS01000111.1"/>
</dbReference>
<keyword evidence="10 14" id="KW-0503">Monooxygenase</keyword>
<dbReference type="eggNOG" id="COG3239">
    <property type="taxonomic scope" value="Bacteria"/>
</dbReference>
<keyword evidence="8" id="KW-0560">Oxidoreductase</keyword>
<keyword evidence="4" id="KW-0997">Cell inner membrane</keyword>
<keyword evidence="7 12" id="KW-1133">Transmembrane helix</keyword>
<evidence type="ECO:0000256" key="1">
    <source>
        <dbReference type="ARBA" id="ARBA00004429"/>
    </source>
</evidence>
<keyword evidence="11 12" id="KW-0472">Membrane</keyword>
<evidence type="ECO:0000256" key="10">
    <source>
        <dbReference type="ARBA" id="ARBA00023033"/>
    </source>
</evidence>
<protein>
    <submittedName>
        <fullName evidence="14">Alkane-1-monooxygenase 2</fullName>
    </submittedName>
</protein>
<dbReference type="AlphaFoldDB" id="A6GGW5"/>
<feature type="transmembrane region" description="Helical" evidence="12">
    <location>
        <begin position="216"/>
        <end position="232"/>
    </location>
</feature>
<dbReference type="CDD" id="cd03512">
    <property type="entry name" value="Alkane-hydroxylase"/>
    <property type="match status" value="1"/>
</dbReference>
<evidence type="ECO:0000256" key="5">
    <source>
        <dbReference type="ARBA" id="ARBA00022692"/>
    </source>
</evidence>
<evidence type="ECO:0000259" key="13">
    <source>
        <dbReference type="Pfam" id="PF00487"/>
    </source>
</evidence>
<reference evidence="14 15" key="1">
    <citation type="submission" date="2007-06" db="EMBL/GenBank/DDBJ databases">
        <authorList>
            <person name="Shimkets L."/>
            <person name="Ferriera S."/>
            <person name="Johnson J."/>
            <person name="Kravitz S."/>
            <person name="Beeson K."/>
            <person name="Sutton G."/>
            <person name="Rogers Y.-H."/>
            <person name="Friedman R."/>
            <person name="Frazier M."/>
            <person name="Venter J.C."/>
        </authorList>
    </citation>
    <scope>NUCLEOTIDE SEQUENCE [LARGE SCALE GENOMIC DNA]</scope>
    <source>
        <strain evidence="14 15">SIR-1</strain>
    </source>
</reference>
<feature type="transmembrane region" description="Helical" evidence="12">
    <location>
        <begin position="101"/>
        <end position="122"/>
    </location>
</feature>
<dbReference type="PANTHER" id="PTHR38674:SF1">
    <property type="entry name" value="ALKANE 1-MONOOXYGENASE 1"/>
    <property type="match status" value="1"/>
</dbReference>
<dbReference type="STRING" id="391625.PPSIR1_24544"/>
<feature type="transmembrane region" description="Helical" evidence="12">
    <location>
        <begin position="5"/>
        <end position="21"/>
    </location>
</feature>
<dbReference type="PANTHER" id="PTHR38674">
    <property type="entry name" value="ALKANE 1-MONOOXYGENASE 1"/>
    <property type="match status" value="1"/>
</dbReference>
<dbReference type="EMBL" id="ABCS01000111">
    <property type="protein sequence ID" value="EDM74906.1"/>
    <property type="molecule type" value="Genomic_DNA"/>
</dbReference>
<evidence type="ECO:0000256" key="6">
    <source>
        <dbReference type="ARBA" id="ARBA00022723"/>
    </source>
</evidence>
<keyword evidence="6" id="KW-0479">Metal-binding</keyword>
<dbReference type="InterPro" id="IPR033885">
    <property type="entry name" value="AlkB/XylM"/>
</dbReference>
<dbReference type="GO" id="GO:0004497">
    <property type="term" value="F:monooxygenase activity"/>
    <property type="evidence" value="ECO:0007669"/>
    <property type="project" value="UniProtKB-KW"/>
</dbReference>
<comment type="similarity">
    <text evidence="2">Belongs to the fatty acid desaturase type 1 family. AlkB subfamily.</text>
</comment>
<evidence type="ECO:0000256" key="8">
    <source>
        <dbReference type="ARBA" id="ARBA00023002"/>
    </source>
</evidence>
<evidence type="ECO:0000256" key="2">
    <source>
        <dbReference type="ARBA" id="ARBA00010823"/>
    </source>
</evidence>
<keyword evidence="3" id="KW-1003">Cell membrane</keyword>
<proteinExistence type="inferred from homology"/>
<evidence type="ECO:0000256" key="7">
    <source>
        <dbReference type="ARBA" id="ARBA00022989"/>
    </source>
</evidence>
<evidence type="ECO:0000256" key="9">
    <source>
        <dbReference type="ARBA" id="ARBA00023004"/>
    </source>
</evidence>
<sequence length="370" mass="41273">MTRVIPYFLVFMFPGLVALGVELGGLWTVLPVLVTFMLVPLLDELVPKDTDNPDESATKGKADPKRWIFDVPLLLWVPAQLAMQVYVLVRVGAGFESFTALELVGITLSTGVIAGAGGINIAHELMHRKGKLHRASAEILMTSVSYTHFCVEHILGHHRMVATPEDAASSRRGESIYRFYPRTVSHSLVSAWRLETQRCAKKGIPFYSLKDRRTRYLLVLAAVYAGVGLALGPLALGVFLAQGVVAFSLLEAINYIEHYGLARKRLDNGRYERVRPEHSWNSPHRVSNWYLFNLARHSDHHYLASREYDRLRHYDEVPQLPTGYAGMVLMALLPPLYFKVMDPLVDAWNGRGETLAPASAQTGEAARPAA</sequence>
<dbReference type="GO" id="GO:0046872">
    <property type="term" value="F:metal ion binding"/>
    <property type="evidence" value="ECO:0007669"/>
    <property type="project" value="UniProtKB-KW"/>
</dbReference>
<evidence type="ECO:0000256" key="11">
    <source>
        <dbReference type="ARBA" id="ARBA00023136"/>
    </source>
</evidence>
<dbReference type="Pfam" id="PF00487">
    <property type="entry name" value="FA_desaturase"/>
    <property type="match status" value="1"/>
</dbReference>
<comment type="caution">
    <text evidence="14">The sequence shown here is derived from an EMBL/GenBank/DDBJ whole genome shotgun (WGS) entry which is preliminary data.</text>
</comment>
<dbReference type="GO" id="GO:0005886">
    <property type="term" value="C:plasma membrane"/>
    <property type="evidence" value="ECO:0007669"/>
    <property type="project" value="UniProtKB-SubCell"/>
</dbReference>
<dbReference type="InterPro" id="IPR005804">
    <property type="entry name" value="FA_desaturase_dom"/>
</dbReference>
<evidence type="ECO:0000313" key="14">
    <source>
        <dbReference type="EMBL" id="EDM74906.1"/>
    </source>
</evidence>
<name>A6GGW5_9BACT</name>